<keyword evidence="4 6" id="KW-0689">Ribosomal protein</keyword>
<dbReference type="Pfam" id="PF00347">
    <property type="entry name" value="Ribosomal_L6"/>
    <property type="match status" value="2"/>
</dbReference>
<name>A0A2V0P9K3_9CHLO</name>
<keyword evidence="3" id="KW-0694">RNA-binding</keyword>
<dbReference type="InParanoid" id="A0A2V0P9K3"/>
<feature type="domain" description="Large ribosomal subunit protein uL6 alpha-beta" evidence="7">
    <location>
        <begin position="111"/>
        <end position="185"/>
    </location>
</feature>
<dbReference type="PRINTS" id="PR00059">
    <property type="entry name" value="RIBOSOMALL6"/>
</dbReference>
<dbReference type="SUPFAM" id="SSF56053">
    <property type="entry name" value="Ribosomal protein L6"/>
    <property type="match status" value="2"/>
</dbReference>
<dbReference type="GO" id="GO:0005840">
    <property type="term" value="C:ribosome"/>
    <property type="evidence" value="ECO:0007669"/>
    <property type="project" value="UniProtKB-KW"/>
</dbReference>
<dbReference type="STRING" id="307507.A0A2V0P9K3"/>
<gene>
    <name evidence="8" type="ORF">Rsub_09121</name>
</gene>
<proteinExistence type="inferred from homology"/>
<evidence type="ECO:0000256" key="2">
    <source>
        <dbReference type="ARBA" id="ARBA00022730"/>
    </source>
</evidence>
<keyword evidence="9" id="KW-1185">Reference proteome</keyword>
<dbReference type="Gene3D" id="3.90.930.12">
    <property type="entry name" value="Ribosomal protein L6, alpha-beta domain"/>
    <property type="match status" value="2"/>
</dbReference>
<evidence type="ECO:0000256" key="4">
    <source>
        <dbReference type="ARBA" id="ARBA00022980"/>
    </source>
</evidence>
<dbReference type="PIRSF" id="PIRSF002162">
    <property type="entry name" value="Ribosomal_L6"/>
    <property type="match status" value="1"/>
</dbReference>
<dbReference type="InterPro" id="IPR019906">
    <property type="entry name" value="Ribosomal_uL6_bac-type"/>
</dbReference>
<dbReference type="GO" id="GO:1990904">
    <property type="term" value="C:ribonucleoprotein complex"/>
    <property type="evidence" value="ECO:0007669"/>
    <property type="project" value="UniProtKB-KW"/>
</dbReference>
<keyword evidence="2" id="KW-0699">rRNA-binding</keyword>
<comment type="similarity">
    <text evidence="1 6">Belongs to the universal ribosomal protein uL6 family.</text>
</comment>
<keyword evidence="5 6" id="KW-0687">Ribonucleoprotein</keyword>
<dbReference type="FunFam" id="3.90.930.12:FF:000002">
    <property type="entry name" value="50S ribosomal protein L6"/>
    <property type="match status" value="1"/>
</dbReference>
<dbReference type="InterPro" id="IPR036789">
    <property type="entry name" value="Ribosomal_uL6-like_a/b-dom_sf"/>
</dbReference>
<dbReference type="FunCoup" id="A0A2V0P9K3">
    <property type="interactions" value="923"/>
</dbReference>
<evidence type="ECO:0000313" key="8">
    <source>
        <dbReference type="EMBL" id="GBF96538.1"/>
    </source>
</evidence>
<dbReference type="InterPro" id="IPR020040">
    <property type="entry name" value="Ribosomal_uL6_a/b-dom"/>
</dbReference>
<dbReference type="AlphaFoldDB" id="A0A2V0P9K3"/>
<sequence length="200" mass="21210">MRAAAFSSGCRSRTGLHVVAKESRIGSKPIVVPKGVNVDIKGSVLKAKGPKGELQLTLTPLVTLEQTDGKITLKRAEDTKQAAAMHGLSRTLASNIIVGVSEGFEKRMELVGTGYRASVAGNELTLNLGYSKPRVLAVPEGIKVAVEKSTTLIVSGADKVAVGDFCAVTRRQRPPEPYKGKGVRYAGEIIKLKEGKTGKK</sequence>
<dbReference type="GO" id="GO:0003735">
    <property type="term" value="F:structural constituent of ribosome"/>
    <property type="evidence" value="ECO:0007669"/>
    <property type="project" value="InterPro"/>
</dbReference>
<dbReference type="Proteomes" id="UP000247498">
    <property type="component" value="Unassembled WGS sequence"/>
</dbReference>
<dbReference type="HAMAP" id="MF_01365_B">
    <property type="entry name" value="Ribosomal_uL6_B"/>
    <property type="match status" value="1"/>
</dbReference>
<dbReference type="OrthoDB" id="540873at2759"/>
<protein>
    <submittedName>
        <fullName evidence="8">50S ribosomal protein chloroplastic</fullName>
    </submittedName>
</protein>
<accession>A0A2V0P9K3</accession>
<dbReference type="PROSITE" id="PS00525">
    <property type="entry name" value="RIBOSOMAL_L6_1"/>
    <property type="match status" value="1"/>
</dbReference>
<feature type="domain" description="Large ribosomal subunit protein uL6 alpha-beta" evidence="7">
    <location>
        <begin position="32"/>
        <end position="103"/>
    </location>
</feature>
<dbReference type="InterPro" id="IPR002358">
    <property type="entry name" value="Ribosomal_uL6_CS"/>
</dbReference>
<dbReference type="EMBL" id="BDRX01000082">
    <property type="protein sequence ID" value="GBF96538.1"/>
    <property type="molecule type" value="Genomic_DNA"/>
</dbReference>
<evidence type="ECO:0000313" key="9">
    <source>
        <dbReference type="Proteomes" id="UP000247498"/>
    </source>
</evidence>
<dbReference type="GO" id="GO:0006412">
    <property type="term" value="P:translation"/>
    <property type="evidence" value="ECO:0007669"/>
    <property type="project" value="InterPro"/>
</dbReference>
<dbReference type="InterPro" id="IPR000702">
    <property type="entry name" value="Ribosomal_uL6-like"/>
</dbReference>
<evidence type="ECO:0000256" key="6">
    <source>
        <dbReference type="RuleBase" id="RU003869"/>
    </source>
</evidence>
<reference evidence="8 9" key="1">
    <citation type="journal article" date="2018" name="Sci. Rep.">
        <title>Raphidocelis subcapitata (=Pseudokirchneriella subcapitata) provides an insight into genome evolution and environmental adaptations in the Sphaeropleales.</title>
        <authorList>
            <person name="Suzuki S."/>
            <person name="Yamaguchi H."/>
            <person name="Nakajima N."/>
            <person name="Kawachi M."/>
        </authorList>
    </citation>
    <scope>NUCLEOTIDE SEQUENCE [LARGE SCALE GENOMIC DNA]</scope>
    <source>
        <strain evidence="8 9">NIES-35</strain>
    </source>
</reference>
<comment type="caution">
    <text evidence="8">The sequence shown here is derived from an EMBL/GenBank/DDBJ whole genome shotgun (WGS) entry which is preliminary data.</text>
</comment>
<dbReference type="PANTHER" id="PTHR11655:SF14">
    <property type="entry name" value="LARGE RIBOSOMAL SUBUNIT PROTEIN UL6M"/>
    <property type="match status" value="1"/>
</dbReference>
<evidence type="ECO:0000256" key="3">
    <source>
        <dbReference type="ARBA" id="ARBA00022884"/>
    </source>
</evidence>
<dbReference type="GO" id="GO:0019843">
    <property type="term" value="F:rRNA binding"/>
    <property type="evidence" value="ECO:0007669"/>
    <property type="project" value="UniProtKB-KW"/>
</dbReference>
<evidence type="ECO:0000256" key="5">
    <source>
        <dbReference type="ARBA" id="ARBA00023274"/>
    </source>
</evidence>
<organism evidence="8 9">
    <name type="scientific">Raphidocelis subcapitata</name>
    <dbReference type="NCBI Taxonomy" id="307507"/>
    <lineage>
        <taxon>Eukaryota</taxon>
        <taxon>Viridiplantae</taxon>
        <taxon>Chlorophyta</taxon>
        <taxon>core chlorophytes</taxon>
        <taxon>Chlorophyceae</taxon>
        <taxon>CS clade</taxon>
        <taxon>Sphaeropleales</taxon>
        <taxon>Selenastraceae</taxon>
        <taxon>Raphidocelis</taxon>
    </lineage>
</organism>
<evidence type="ECO:0000256" key="1">
    <source>
        <dbReference type="ARBA" id="ARBA00009356"/>
    </source>
</evidence>
<dbReference type="NCBIfam" id="TIGR03654">
    <property type="entry name" value="L6_bact"/>
    <property type="match status" value="1"/>
</dbReference>
<evidence type="ECO:0000259" key="7">
    <source>
        <dbReference type="Pfam" id="PF00347"/>
    </source>
</evidence>
<dbReference type="PANTHER" id="PTHR11655">
    <property type="entry name" value="60S/50S RIBOSOMAL PROTEIN L6/L9"/>
    <property type="match status" value="1"/>
</dbReference>